<feature type="transmembrane region" description="Helical" evidence="1">
    <location>
        <begin position="287"/>
        <end position="307"/>
    </location>
</feature>
<comment type="caution">
    <text evidence="2">The sequence shown here is derived from an EMBL/GenBank/DDBJ whole genome shotgun (WGS) entry which is preliminary data.</text>
</comment>
<protein>
    <submittedName>
        <fullName evidence="2">Membrane protein of ER body-like protein</fullName>
    </submittedName>
</protein>
<accession>A0A438HPX6</accession>
<keyword evidence="1" id="KW-0812">Transmembrane</keyword>
<reference evidence="2 3" key="1">
    <citation type="journal article" date="2018" name="PLoS Genet.">
        <title>Population sequencing reveals clonal diversity and ancestral inbreeding in the grapevine cultivar Chardonnay.</title>
        <authorList>
            <person name="Roach M.J."/>
            <person name="Johnson D.L."/>
            <person name="Bohlmann J."/>
            <person name="van Vuuren H.J."/>
            <person name="Jones S.J."/>
            <person name="Pretorius I.S."/>
            <person name="Schmidt S.A."/>
            <person name="Borneman A.R."/>
        </authorList>
    </citation>
    <scope>NUCLEOTIDE SEQUENCE [LARGE SCALE GENOMIC DNA]</scope>
    <source>
        <strain evidence="3">cv. Chardonnay</strain>
        <tissue evidence="2">Leaf</tissue>
    </source>
</reference>
<evidence type="ECO:0000313" key="3">
    <source>
        <dbReference type="Proteomes" id="UP000288805"/>
    </source>
</evidence>
<dbReference type="EMBL" id="QGNW01000193">
    <property type="protein sequence ID" value="RVW86504.1"/>
    <property type="molecule type" value="Genomic_DNA"/>
</dbReference>
<feature type="transmembrane region" description="Helical" evidence="1">
    <location>
        <begin position="255"/>
        <end position="275"/>
    </location>
</feature>
<dbReference type="Proteomes" id="UP000288805">
    <property type="component" value="Unassembled WGS sequence"/>
</dbReference>
<feature type="transmembrane region" description="Helical" evidence="1">
    <location>
        <begin position="170"/>
        <end position="189"/>
    </location>
</feature>
<proteinExistence type="predicted"/>
<organism evidence="2 3">
    <name type="scientific">Vitis vinifera</name>
    <name type="common">Grape</name>
    <dbReference type="NCBI Taxonomy" id="29760"/>
    <lineage>
        <taxon>Eukaryota</taxon>
        <taxon>Viridiplantae</taxon>
        <taxon>Streptophyta</taxon>
        <taxon>Embryophyta</taxon>
        <taxon>Tracheophyta</taxon>
        <taxon>Spermatophyta</taxon>
        <taxon>Magnoliopsida</taxon>
        <taxon>eudicotyledons</taxon>
        <taxon>Gunneridae</taxon>
        <taxon>Pentapetalae</taxon>
        <taxon>rosids</taxon>
        <taxon>Vitales</taxon>
        <taxon>Vitaceae</taxon>
        <taxon>Viteae</taxon>
        <taxon>Vitis</taxon>
    </lineage>
</organism>
<dbReference type="PANTHER" id="PTHR38937">
    <property type="entry name" value="MEMBRANE PROTEIN OF ER BODY-LIKE PROTEIN"/>
    <property type="match status" value="1"/>
</dbReference>
<dbReference type="PANTHER" id="PTHR38937:SF2">
    <property type="entry name" value="MEMBRANE PROTEIN OF ER BODY-LIKE PROTEIN ISOFORM X1"/>
    <property type="match status" value="1"/>
</dbReference>
<gene>
    <name evidence="2" type="primary">MEBL_5</name>
    <name evidence="2" type="ORF">CK203_042156</name>
</gene>
<keyword evidence="1" id="KW-1133">Transmembrane helix</keyword>
<evidence type="ECO:0000256" key="1">
    <source>
        <dbReference type="SAM" id="Phobius"/>
    </source>
</evidence>
<feature type="transmembrane region" description="Helical" evidence="1">
    <location>
        <begin position="195"/>
        <end position="214"/>
    </location>
</feature>
<sequence length="355" mass="37575">MAQVMKPVGEEIKAADGSGGSGSSDAAGIGHITIDLIKKTDGDSDFKLGRFLEEPDSHKFRCPNCNACIENINVVRRGEPGPIIPTYPGDPRGPIPTYPGDPRGPIPTYPGDPPEPITTYPGLFLWALSLTLFLNSTGNKLTAMCNPQRQPQPEPEPGVPAKKWDILKSIVYGGLLESIASLTVVTSAAGADATALKILALGLANLIGGLFVIGHNLMELRNESNDQSGGSSTANEETGRYHRELGLKENFKRHATVAVLSFLLFGLVAPVTYSFSFLKSGNKDLKLVAVAAASLVCITVLAIGKAYTQKASGVSYVVGDLIKKLLEKLGLFESSSAFTLSLPGTATPESGWGFY</sequence>
<dbReference type="InterPro" id="IPR052843">
    <property type="entry name" value="ER_body_metal_sequester"/>
</dbReference>
<keyword evidence="1" id="KW-0472">Membrane</keyword>
<evidence type="ECO:0000313" key="2">
    <source>
        <dbReference type="EMBL" id="RVW86504.1"/>
    </source>
</evidence>
<dbReference type="AlphaFoldDB" id="A0A438HPX6"/>
<name>A0A438HPX6_VITVI</name>